<keyword evidence="3" id="KW-1185">Reference proteome</keyword>
<proteinExistence type="inferred from homology"/>
<gene>
    <name evidence="2" type="ORF">U1T56_12160</name>
</gene>
<dbReference type="PANTHER" id="PTHR12151">
    <property type="entry name" value="ELECTRON TRANSPORT PROTIN SCO1/SENC FAMILY MEMBER"/>
    <property type="match status" value="1"/>
</dbReference>
<dbReference type="EMBL" id="JBBLZC010000011">
    <property type="protein sequence ID" value="MEK0083907.1"/>
    <property type="molecule type" value="Genomic_DNA"/>
</dbReference>
<organism evidence="2 3">
    <name type="scientific">Benzoatithermus flavus</name>
    <dbReference type="NCBI Taxonomy" id="3108223"/>
    <lineage>
        <taxon>Bacteria</taxon>
        <taxon>Pseudomonadati</taxon>
        <taxon>Pseudomonadota</taxon>
        <taxon>Alphaproteobacteria</taxon>
        <taxon>Geminicoccales</taxon>
        <taxon>Geminicoccaceae</taxon>
        <taxon>Benzoatithermus</taxon>
    </lineage>
</organism>
<dbReference type="InterPro" id="IPR003782">
    <property type="entry name" value="SCO1/SenC"/>
</dbReference>
<dbReference type="Pfam" id="PF02630">
    <property type="entry name" value="SCO1-SenC"/>
    <property type="match status" value="1"/>
</dbReference>
<evidence type="ECO:0000256" key="1">
    <source>
        <dbReference type="ARBA" id="ARBA00010996"/>
    </source>
</evidence>
<protein>
    <submittedName>
        <fullName evidence="2">SCO family protein</fullName>
    </submittedName>
</protein>
<accession>A0ABU8XRW0</accession>
<evidence type="ECO:0000313" key="2">
    <source>
        <dbReference type="EMBL" id="MEK0083907.1"/>
    </source>
</evidence>
<dbReference type="RefSeq" id="WP_418159758.1">
    <property type="nucleotide sequence ID" value="NZ_JBBLZC010000011.1"/>
</dbReference>
<dbReference type="SUPFAM" id="SSF52833">
    <property type="entry name" value="Thioredoxin-like"/>
    <property type="match status" value="1"/>
</dbReference>
<sequence length="198" mass="21698">MQRRMFFATGAAALAGAATGGADRVWGASAPAASTHSIIPNVRVLDQDGREHRFYDGLVKDRVVLINFFYTSCGETCPLVTENLRAVQDLLGERAGRDIFMYSVTLQPELETPAILADYAALWDIRPGWKFLTGAPDEIERLRRAIGFASADPTYDRIKDNHTGIVRYGNDRLDRWAGTAGLGRPAWIAKAVTALAEA</sequence>
<dbReference type="PANTHER" id="PTHR12151:SF25">
    <property type="entry name" value="LINALOOL DEHYDRATASE_ISOMERASE DOMAIN-CONTAINING PROTEIN"/>
    <property type="match status" value="1"/>
</dbReference>
<dbReference type="InterPro" id="IPR036249">
    <property type="entry name" value="Thioredoxin-like_sf"/>
</dbReference>
<dbReference type="Gene3D" id="3.40.30.10">
    <property type="entry name" value="Glutaredoxin"/>
    <property type="match status" value="1"/>
</dbReference>
<evidence type="ECO:0000313" key="3">
    <source>
        <dbReference type="Proteomes" id="UP001375743"/>
    </source>
</evidence>
<comment type="similarity">
    <text evidence="1">Belongs to the SCO1/2 family.</text>
</comment>
<dbReference type="CDD" id="cd02968">
    <property type="entry name" value="SCO"/>
    <property type="match status" value="1"/>
</dbReference>
<reference evidence="2 3" key="1">
    <citation type="submission" date="2024-01" db="EMBL/GenBank/DDBJ databases">
        <title>Multi-omics insights into the function and evolution of sodium benzoate biodegradation pathways in Benzoatithermus flavus gen. nov., sp. nov. from hot spring.</title>
        <authorList>
            <person name="Hu C.-J."/>
            <person name="Li W.-J."/>
        </authorList>
    </citation>
    <scope>NUCLEOTIDE SEQUENCE [LARGE SCALE GENOMIC DNA]</scope>
    <source>
        <strain evidence="2 3">SYSU G07066</strain>
    </source>
</reference>
<comment type="caution">
    <text evidence="2">The sequence shown here is derived from an EMBL/GenBank/DDBJ whole genome shotgun (WGS) entry which is preliminary data.</text>
</comment>
<name>A0ABU8XRW0_9PROT</name>
<dbReference type="Proteomes" id="UP001375743">
    <property type="component" value="Unassembled WGS sequence"/>
</dbReference>